<reference evidence="3 4" key="1">
    <citation type="journal article" date="2023" name="Res Sq">
        <title>Genomic and morphological characterization of Knufia obscura isolated from the Mars 2020 spacecraft assembly facility.</title>
        <authorList>
            <person name="Chander A.M."/>
            <person name="Teixeira M.M."/>
            <person name="Singh N.K."/>
            <person name="Williams M.P."/>
            <person name="Parker C.W."/>
            <person name="Leo P."/>
            <person name="Stajich J.E."/>
            <person name="Torok T."/>
            <person name="Tighe S."/>
            <person name="Mason C.E."/>
            <person name="Venkateswaran K."/>
        </authorList>
    </citation>
    <scope>NUCLEOTIDE SEQUENCE [LARGE SCALE GENOMIC DNA]</scope>
    <source>
        <strain evidence="3 4">CCFEE 5817</strain>
    </source>
</reference>
<dbReference type="GeneID" id="90003137"/>
<gene>
    <name evidence="3" type="ORF">PMZ80_009688</name>
</gene>
<dbReference type="PANTHER" id="PTHR40780">
    <property type="entry name" value="DUF3669 DOMAIN-CONTAINING PROTEIN"/>
    <property type="match status" value="1"/>
</dbReference>
<protein>
    <recommendedName>
        <fullName evidence="2">DUF3669 domain-containing protein</fullName>
    </recommendedName>
</protein>
<feature type="domain" description="DUF3669" evidence="2">
    <location>
        <begin position="309"/>
        <end position="370"/>
    </location>
</feature>
<accession>A0ABR0RBU0</accession>
<evidence type="ECO:0000313" key="3">
    <source>
        <dbReference type="EMBL" id="KAK5938099.1"/>
    </source>
</evidence>
<dbReference type="PANTHER" id="PTHR40780:SF2">
    <property type="entry name" value="DUF3669 DOMAIN-CONTAINING PROTEIN"/>
    <property type="match status" value="1"/>
</dbReference>
<sequence>MACPTGSHDNTASEQEQESAFTEIGRGTFGIIFTDASSLDNNRILKRTLVPNVDPHNWLENDAYWHERIYHTFAFASHSQASNLNLNLPNVPEYHGVHGVRSEWWSFWGRVPWRFMDSEQASSMYAETSPVLSAQRIPPVNYATRSALLRAFFPDMPAEVRRATLESGWNGASLLRVYFGESESNSNHTSQIRTRVRCGGEEGDEGEEVLIPNLRNFPLNRTRLKEALRSTDYEDVIKSMAGAMAALHWDVGCDGRDCEFVFGGVQPTISTDHDVSVGASVSVSADYSTREGERKGRTFKLFGQHEVEMWLLDFNQVTSITCDEAGIHKAVLGLLENDPYPPKPGWDGDSKDWEVFRGEYLGVSRAILERDLAAAEGEGVAVLKLPGMVMTGVERRHGLNDYQQLFGSDGSTGEWGPISFLEQLLGYLYWVVGA</sequence>
<evidence type="ECO:0000256" key="1">
    <source>
        <dbReference type="SAM" id="MobiDB-lite"/>
    </source>
</evidence>
<dbReference type="InterPro" id="IPR022137">
    <property type="entry name" value="Znf_prot_DUF3669"/>
</dbReference>
<dbReference type="EMBL" id="JAVHJV010000014">
    <property type="protein sequence ID" value="KAK5938099.1"/>
    <property type="molecule type" value="Genomic_DNA"/>
</dbReference>
<dbReference type="RefSeq" id="XP_064726189.1">
    <property type="nucleotide sequence ID" value="XM_064878081.1"/>
</dbReference>
<dbReference type="Proteomes" id="UP001334248">
    <property type="component" value="Unassembled WGS sequence"/>
</dbReference>
<feature type="region of interest" description="Disordered" evidence="1">
    <location>
        <begin position="1"/>
        <end position="20"/>
    </location>
</feature>
<evidence type="ECO:0000259" key="2">
    <source>
        <dbReference type="Pfam" id="PF12417"/>
    </source>
</evidence>
<dbReference type="Pfam" id="PF12417">
    <property type="entry name" value="DUF3669"/>
    <property type="match status" value="1"/>
</dbReference>
<keyword evidence="4" id="KW-1185">Reference proteome</keyword>
<proteinExistence type="predicted"/>
<feature type="compositionally biased region" description="Polar residues" evidence="1">
    <location>
        <begin position="7"/>
        <end position="20"/>
    </location>
</feature>
<organism evidence="3 4">
    <name type="scientific">Knufia obscura</name>
    <dbReference type="NCBI Taxonomy" id="1635080"/>
    <lineage>
        <taxon>Eukaryota</taxon>
        <taxon>Fungi</taxon>
        <taxon>Dikarya</taxon>
        <taxon>Ascomycota</taxon>
        <taxon>Pezizomycotina</taxon>
        <taxon>Eurotiomycetes</taxon>
        <taxon>Chaetothyriomycetidae</taxon>
        <taxon>Chaetothyriales</taxon>
        <taxon>Trichomeriaceae</taxon>
        <taxon>Knufia</taxon>
    </lineage>
</organism>
<name>A0ABR0RBU0_9EURO</name>
<comment type="caution">
    <text evidence="3">The sequence shown here is derived from an EMBL/GenBank/DDBJ whole genome shotgun (WGS) entry which is preliminary data.</text>
</comment>
<evidence type="ECO:0000313" key="4">
    <source>
        <dbReference type="Proteomes" id="UP001334248"/>
    </source>
</evidence>